<sequence>MHLATFLTLATTALAAPLGIDAKVDATQSPGVGSGNPVQAPVHVPVNVAGNTGSLIIGLDPTFDDEGVEFKNASYRGGS</sequence>
<gene>
    <name evidence="1" type="ORF">NLG97_g219</name>
</gene>
<comment type="caution">
    <text evidence="1">The sequence shown here is derived from an EMBL/GenBank/DDBJ whole genome shotgun (WGS) entry which is preliminary data.</text>
</comment>
<organism evidence="1 2">
    <name type="scientific">Lecanicillium saksenae</name>
    <dbReference type="NCBI Taxonomy" id="468837"/>
    <lineage>
        <taxon>Eukaryota</taxon>
        <taxon>Fungi</taxon>
        <taxon>Dikarya</taxon>
        <taxon>Ascomycota</taxon>
        <taxon>Pezizomycotina</taxon>
        <taxon>Sordariomycetes</taxon>
        <taxon>Hypocreomycetidae</taxon>
        <taxon>Hypocreales</taxon>
        <taxon>Cordycipitaceae</taxon>
        <taxon>Lecanicillium</taxon>
    </lineage>
</organism>
<dbReference type="Proteomes" id="UP001148737">
    <property type="component" value="Unassembled WGS sequence"/>
</dbReference>
<evidence type="ECO:0000313" key="2">
    <source>
        <dbReference type="Proteomes" id="UP001148737"/>
    </source>
</evidence>
<name>A0ACC1R8Y7_9HYPO</name>
<dbReference type="EMBL" id="JANAKD010000006">
    <property type="protein sequence ID" value="KAJ3499573.1"/>
    <property type="molecule type" value="Genomic_DNA"/>
</dbReference>
<protein>
    <submittedName>
        <fullName evidence="1">Uncharacterized protein</fullName>
    </submittedName>
</protein>
<proteinExistence type="predicted"/>
<reference evidence="1" key="1">
    <citation type="submission" date="2022-07" db="EMBL/GenBank/DDBJ databases">
        <title>Genome Sequence of Lecanicillium saksenae.</title>
        <authorList>
            <person name="Buettner E."/>
        </authorList>
    </citation>
    <scope>NUCLEOTIDE SEQUENCE</scope>
    <source>
        <strain evidence="1">VT-O1</strain>
    </source>
</reference>
<evidence type="ECO:0000313" key="1">
    <source>
        <dbReference type="EMBL" id="KAJ3499573.1"/>
    </source>
</evidence>
<accession>A0ACC1R8Y7</accession>
<keyword evidence="2" id="KW-1185">Reference proteome</keyword>